<feature type="domain" description="Peptidase S49" evidence="9">
    <location>
        <begin position="368"/>
        <end position="518"/>
    </location>
</feature>
<dbReference type="InterPro" id="IPR004634">
    <property type="entry name" value="Pept_S49_pIV"/>
</dbReference>
<keyword evidence="8" id="KW-1133">Transmembrane helix</keyword>
<dbReference type="OrthoDB" id="9764363at2"/>
<dbReference type="InterPro" id="IPR004635">
    <property type="entry name" value="Pept_S49_SppA"/>
</dbReference>
<dbReference type="CDD" id="cd07018">
    <property type="entry name" value="S49_SppA_67K_type"/>
    <property type="match status" value="1"/>
</dbReference>
<evidence type="ECO:0000256" key="2">
    <source>
        <dbReference type="ARBA" id="ARBA00008683"/>
    </source>
</evidence>
<accession>A0A1I3NRS7</accession>
<organism evidence="10 11">
    <name type="scientific">Myroides guanonis</name>
    <dbReference type="NCBI Taxonomy" id="1150112"/>
    <lineage>
        <taxon>Bacteria</taxon>
        <taxon>Pseudomonadati</taxon>
        <taxon>Bacteroidota</taxon>
        <taxon>Flavobacteriia</taxon>
        <taxon>Flavobacteriales</taxon>
        <taxon>Flavobacteriaceae</taxon>
        <taxon>Myroides</taxon>
    </lineage>
</organism>
<evidence type="ECO:0000256" key="5">
    <source>
        <dbReference type="ARBA" id="ARBA00022825"/>
    </source>
</evidence>
<dbReference type="GO" id="GO:0016020">
    <property type="term" value="C:membrane"/>
    <property type="evidence" value="ECO:0007669"/>
    <property type="project" value="UniProtKB-SubCell"/>
</dbReference>
<proteinExistence type="inferred from homology"/>
<dbReference type="CDD" id="cd07023">
    <property type="entry name" value="S49_Sppa_N_C"/>
    <property type="match status" value="1"/>
</dbReference>
<keyword evidence="6 8" id="KW-0472">Membrane</keyword>
<evidence type="ECO:0000256" key="3">
    <source>
        <dbReference type="ARBA" id="ARBA00022670"/>
    </source>
</evidence>
<comment type="subcellular location">
    <subcellularLocation>
        <location evidence="1">Membrane</location>
    </subcellularLocation>
</comment>
<dbReference type="AlphaFoldDB" id="A0A1I3NRS7"/>
<keyword evidence="3 10" id="KW-0645">Protease</keyword>
<dbReference type="SUPFAM" id="SSF52096">
    <property type="entry name" value="ClpP/crotonase"/>
    <property type="match status" value="2"/>
</dbReference>
<keyword evidence="5" id="KW-0720">Serine protease</keyword>
<dbReference type="GO" id="GO:0006465">
    <property type="term" value="P:signal peptide processing"/>
    <property type="evidence" value="ECO:0007669"/>
    <property type="project" value="InterPro"/>
</dbReference>
<protein>
    <submittedName>
        <fullName evidence="10">Protease-4</fullName>
    </submittedName>
</protein>
<dbReference type="InterPro" id="IPR002142">
    <property type="entry name" value="Peptidase_S49"/>
</dbReference>
<evidence type="ECO:0000256" key="6">
    <source>
        <dbReference type="ARBA" id="ARBA00023136"/>
    </source>
</evidence>
<keyword evidence="11" id="KW-1185">Reference proteome</keyword>
<dbReference type="Proteomes" id="UP000243887">
    <property type="component" value="Unassembled WGS sequence"/>
</dbReference>
<dbReference type="EMBL" id="FORU01000003">
    <property type="protein sequence ID" value="SFJ11847.1"/>
    <property type="molecule type" value="Genomic_DNA"/>
</dbReference>
<dbReference type="PANTHER" id="PTHR33209:SF1">
    <property type="entry name" value="PEPTIDASE S49 DOMAIN-CONTAINING PROTEIN"/>
    <property type="match status" value="1"/>
</dbReference>
<feature type="transmembrane region" description="Helical" evidence="8">
    <location>
        <begin position="7"/>
        <end position="32"/>
    </location>
</feature>
<dbReference type="Gene3D" id="6.20.330.10">
    <property type="match status" value="1"/>
</dbReference>
<evidence type="ECO:0000256" key="4">
    <source>
        <dbReference type="ARBA" id="ARBA00022801"/>
    </source>
</evidence>
<keyword evidence="4" id="KW-0378">Hydrolase</keyword>
<dbReference type="STRING" id="1150112.SAMN04487893_103177"/>
<gene>
    <name evidence="10" type="ORF">SAMN04487893_103177</name>
</gene>
<dbReference type="PANTHER" id="PTHR33209">
    <property type="entry name" value="PROTEASE 4"/>
    <property type="match status" value="1"/>
</dbReference>
<dbReference type="GO" id="GO:0008236">
    <property type="term" value="F:serine-type peptidase activity"/>
    <property type="evidence" value="ECO:0007669"/>
    <property type="project" value="UniProtKB-KW"/>
</dbReference>
<reference evidence="11" key="1">
    <citation type="submission" date="2016-10" db="EMBL/GenBank/DDBJ databases">
        <authorList>
            <person name="Varghese N."/>
            <person name="Submissions S."/>
        </authorList>
    </citation>
    <scope>NUCLEOTIDE SEQUENCE [LARGE SCALE GENOMIC DNA]</scope>
    <source>
        <strain evidence="11">DSM 26542</strain>
    </source>
</reference>
<feature type="domain" description="Peptidase S49" evidence="9">
    <location>
        <begin position="120"/>
        <end position="272"/>
    </location>
</feature>
<dbReference type="NCBIfam" id="TIGR00705">
    <property type="entry name" value="SppA_67K"/>
    <property type="match status" value="1"/>
</dbReference>
<evidence type="ECO:0000256" key="7">
    <source>
        <dbReference type="PIRSR" id="PIRSR001217-1"/>
    </source>
</evidence>
<sequence>MKFLRNVLATLVGLFLFFGILFFGILIIGAVLGSGSETVMVKDNSVIKLDLSKVKYDYAGKFNYKDFNYKESSPEGVSDIINAIEVAKTDDKIKGITIINNETMLGISQRRAIREKLEDFKASGKFVVAYADVYTQGEYYMNSVADTVYLNPVGALDFKGLATEILYMKGLQEKTGIKMDVIRHGKYKSAVEPYLEDHMSEANREQTTVFLTSIWNTIAEDISKSRNIAIDSINGIANHLSARTPQKALAVGLVDKVVYVDEFHAGIKKALGVAKDKDYNTIDVLDYAKSAANDMKPNTSKNQIAVIYAQGQILSGEGGVSHIGEGSVNRALKKARENDKIKAIVLRVNSPGGSALTSDIIWREIELTKKVKPVIVSMGDVAASGGYYIACNADKIFADPTTITGSIGVFGVLPNFKDVATKFGVNAEVVKTHNLSVGYSPFQTLDPENRAIITEGVEEIYKTFVERVAAGRNMSFDQVDALAQGRVWTGVDALENGLIDEFGGLEKAIAYAAEKVEIDSYKVVNYPEYEVNFEDMLRGFFGASILKTQDELLKEKIGAENFELIERLNYFNQAKGVQALMPCEINIQ</sequence>
<feature type="active site" description="Nucleophile" evidence="7">
    <location>
        <position position="384"/>
    </location>
</feature>
<keyword evidence="8" id="KW-0812">Transmembrane</keyword>
<dbReference type="NCBIfam" id="TIGR00706">
    <property type="entry name" value="SppA_dom"/>
    <property type="match status" value="1"/>
</dbReference>
<dbReference type="InterPro" id="IPR029045">
    <property type="entry name" value="ClpP/crotonase-like_dom_sf"/>
</dbReference>
<dbReference type="Pfam" id="PF01343">
    <property type="entry name" value="Peptidase_S49"/>
    <property type="match status" value="2"/>
</dbReference>
<evidence type="ECO:0000256" key="8">
    <source>
        <dbReference type="SAM" id="Phobius"/>
    </source>
</evidence>
<dbReference type="PIRSF" id="PIRSF001217">
    <property type="entry name" value="Protease_4_SppA"/>
    <property type="match status" value="1"/>
</dbReference>
<dbReference type="InterPro" id="IPR047272">
    <property type="entry name" value="S49_SppA_C"/>
</dbReference>
<dbReference type="Gene3D" id="3.90.226.10">
    <property type="entry name" value="2-enoyl-CoA Hydratase, Chain A, domain 1"/>
    <property type="match status" value="2"/>
</dbReference>
<dbReference type="InterPro" id="IPR047217">
    <property type="entry name" value="S49_SppA_67K_type_N"/>
</dbReference>
<comment type="similarity">
    <text evidence="2">Belongs to the peptidase S49 family.</text>
</comment>
<dbReference type="RefSeq" id="WP_090678259.1">
    <property type="nucleotide sequence ID" value="NZ_FORU01000003.1"/>
</dbReference>
<evidence type="ECO:0000256" key="1">
    <source>
        <dbReference type="ARBA" id="ARBA00004370"/>
    </source>
</evidence>
<name>A0A1I3NRS7_9FLAO</name>
<evidence type="ECO:0000313" key="10">
    <source>
        <dbReference type="EMBL" id="SFJ11847.1"/>
    </source>
</evidence>
<evidence type="ECO:0000259" key="9">
    <source>
        <dbReference type="Pfam" id="PF01343"/>
    </source>
</evidence>
<feature type="active site" description="Proton donor/acceptor" evidence="7">
    <location>
        <position position="188"/>
    </location>
</feature>
<evidence type="ECO:0000313" key="11">
    <source>
        <dbReference type="Proteomes" id="UP000243887"/>
    </source>
</evidence>